<dbReference type="PANTHER" id="PTHR10853:SF0">
    <property type="entry name" value="PROTEIN PELOTA HOMOLOG"/>
    <property type="match status" value="1"/>
</dbReference>
<dbReference type="AlphaFoldDB" id="A0A0N4U272"/>
<gene>
    <name evidence="3" type="ORF">DME_LOCUS5114</name>
</gene>
<dbReference type="InterPro" id="IPR038069">
    <property type="entry name" value="Pelota/DOM34_N"/>
</dbReference>
<dbReference type="InterPro" id="IPR005141">
    <property type="entry name" value="eRF1_2"/>
</dbReference>
<keyword evidence="1" id="KW-0812">Transmembrane</keyword>
<dbReference type="Pfam" id="PF26356">
    <property type="entry name" value="Pelota_N"/>
    <property type="match status" value="1"/>
</dbReference>
<feature type="domain" description="eRF1/Pelota-like N-terminal" evidence="2">
    <location>
        <begin position="23"/>
        <end position="144"/>
    </location>
</feature>
<dbReference type="GO" id="GO:0005737">
    <property type="term" value="C:cytoplasm"/>
    <property type="evidence" value="ECO:0007669"/>
    <property type="project" value="TreeGrafter"/>
</dbReference>
<keyword evidence="1" id="KW-0472">Membrane</keyword>
<proteinExistence type="predicted"/>
<dbReference type="InterPro" id="IPR058547">
    <property type="entry name" value="Pelota_N"/>
</dbReference>
<accession>A0A0N4U272</accession>
<organism evidence="4 6">
    <name type="scientific">Dracunculus medinensis</name>
    <name type="common">Guinea worm</name>
    <dbReference type="NCBI Taxonomy" id="318479"/>
    <lineage>
        <taxon>Eukaryota</taxon>
        <taxon>Metazoa</taxon>
        <taxon>Ecdysozoa</taxon>
        <taxon>Nematoda</taxon>
        <taxon>Chromadorea</taxon>
        <taxon>Rhabditida</taxon>
        <taxon>Spirurina</taxon>
        <taxon>Dracunculoidea</taxon>
        <taxon>Dracunculidae</taxon>
        <taxon>Dracunculus</taxon>
    </lineage>
</organism>
<name>A0A0N4U272_DRAME</name>
<evidence type="ECO:0000259" key="2">
    <source>
        <dbReference type="SMART" id="SM01194"/>
    </source>
</evidence>
<dbReference type="GO" id="GO:0070966">
    <property type="term" value="P:nuclear-transcribed mRNA catabolic process, no-go decay"/>
    <property type="evidence" value="ECO:0007669"/>
    <property type="project" value="InterPro"/>
</dbReference>
<evidence type="ECO:0000256" key="1">
    <source>
        <dbReference type="SAM" id="Phobius"/>
    </source>
</evidence>
<dbReference type="GO" id="GO:0071025">
    <property type="term" value="P:RNA surveillance"/>
    <property type="evidence" value="ECO:0007669"/>
    <property type="project" value="InterPro"/>
</dbReference>
<dbReference type="InterPro" id="IPR042226">
    <property type="entry name" value="eFR1_2_sf"/>
</dbReference>
<protein>
    <submittedName>
        <fullName evidence="6">ERF1_1 domain-containing protein</fullName>
    </submittedName>
</protein>
<dbReference type="OrthoDB" id="10249111at2759"/>
<dbReference type="SUPFAM" id="SSF53137">
    <property type="entry name" value="Translational machinery components"/>
    <property type="match status" value="1"/>
</dbReference>
<evidence type="ECO:0000313" key="5">
    <source>
        <dbReference type="Proteomes" id="UP000274756"/>
    </source>
</evidence>
<dbReference type="Proteomes" id="UP000038040">
    <property type="component" value="Unplaced"/>
</dbReference>
<dbReference type="PANTHER" id="PTHR10853">
    <property type="entry name" value="PELOTA"/>
    <property type="match status" value="1"/>
</dbReference>
<reference evidence="6" key="1">
    <citation type="submission" date="2017-02" db="UniProtKB">
        <authorList>
            <consortium name="WormBaseParasite"/>
        </authorList>
    </citation>
    <scope>IDENTIFICATION</scope>
</reference>
<dbReference type="Proteomes" id="UP000274756">
    <property type="component" value="Unassembled WGS sequence"/>
</dbReference>
<dbReference type="FunFam" id="2.30.30.870:FF:000001">
    <property type="entry name" value="Protein pelota homolog"/>
    <property type="match status" value="1"/>
</dbReference>
<dbReference type="GO" id="GO:0070651">
    <property type="term" value="P:nonfunctional rRNA decay"/>
    <property type="evidence" value="ECO:0007669"/>
    <property type="project" value="TreeGrafter"/>
</dbReference>
<dbReference type="GO" id="GO:0070481">
    <property type="term" value="P:nuclear-transcribed mRNA catabolic process, non-stop decay"/>
    <property type="evidence" value="ECO:0007669"/>
    <property type="project" value="InterPro"/>
</dbReference>
<reference evidence="3 5" key="2">
    <citation type="submission" date="2018-11" db="EMBL/GenBank/DDBJ databases">
        <authorList>
            <consortium name="Pathogen Informatics"/>
        </authorList>
    </citation>
    <scope>NUCLEOTIDE SEQUENCE [LARGE SCALE GENOMIC DNA]</scope>
</reference>
<keyword evidence="5" id="KW-1185">Reference proteome</keyword>
<feature type="transmembrane region" description="Helical" evidence="1">
    <location>
        <begin position="225"/>
        <end position="248"/>
    </location>
</feature>
<dbReference type="Pfam" id="PF03464">
    <property type="entry name" value="eRF1_2"/>
    <property type="match status" value="1"/>
</dbReference>
<evidence type="ECO:0000313" key="3">
    <source>
        <dbReference type="EMBL" id="VDN55141.1"/>
    </source>
</evidence>
<evidence type="ECO:0000313" key="6">
    <source>
        <dbReference type="WBParaSite" id="DME_0000075401-mRNA-1"/>
    </source>
</evidence>
<dbReference type="EMBL" id="UYYG01001151">
    <property type="protein sequence ID" value="VDN55141.1"/>
    <property type="molecule type" value="Genomic_DNA"/>
</dbReference>
<dbReference type="GO" id="GO:0032790">
    <property type="term" value="P:ribosome disassembly"/>
    <property type="evidence" value="ECO:0007669"/>
    <property type="project" value="TreeGrafter"/>
</dbReference>
<dbReference type="Gene3D" id="3.30.420.60">
    <property type="entry name" value="eRF1 domain 2"/>
    <property type="match status" value="1"/>
</dbReference>
<dbReference type="SMART" id="SM01194">
    <property type="entry name" value="eRF1_1"/>
    <property type="match status" value="1"/>
</dbReference>
<dbReference type="SUPFAM" id="SSF159065">
    <property type="entry name" value="Dom34/Pelota N-terminal domain-like"/>
    <property type="match status" value="1"/>
</dbReference>
<keyword evidence="1" id="KW-1133">Transmembrane helix</keyword>
<dbReference type="Gene3D" id="2.30.30.870">
    <property type="entry name" value="Pelota, domain A"/>
    <property type="match status" value="1"/>
</dbReference>
<evidence type="ECO:0000313" key="4">
    <source>
        <dbReference type="Proteomes" id="UP000038040"/>
    </source>
</evidence>
<dbReference type="InterPro" id="IPR004405">
    <property type="entry name" value="TF_pelota"/>
</dbReference>
<sequence>MPLYLTHNLRYVSRNLCSHFLRVSVLFRDVTLICEDAEDIWHVYNIIRIGDTVRCSTFRKVTTESNTGSTSSQRVQTNLAICVEATDYDTVGSILHLKGKNVEANAYVKIGAYHTLDLAIGRKFTIYKSEWDSVDIDRLNLAINVVTNADVAAVIMHEGLAHICLLTDTRTVIRAKIDMQIPRKRKGFGSQHDKGIEKFLEAIAVAFVRHIDLTVNIFKFRLLNVLLGFIMDSSVFYLFTLFTNIIWICNSYDAK</sequence>
<dbReference type="STRING" id="318479.A0A0N4U272"/>
<dbReference type="WBParaSite" id="DME_0000075401-mRNA-1">
    <property type="protein sequence ID" value="DME_0000075401-mRNA-1"/>
    <property type="gene ID" value="DME_0000075401"/>
</dbReference>
<dbReference type="InterPro" id="IPR005140">
    <property type="entry name" value="eRF1_Pelota-like_N"/>
</dbReference>